<evidence type="ECO:0000259" key="10">
    <source>
        <dbReference type="PROSITE" id="PS52015"/>
    </source>
</evidence>
<dbReference type="GO" id="GO:0015031">
    <property type="term" value="P:protein transport"/>
    <property type="evidence" value="ECO:0007669"/>
    <property type="project" value="UniProtKB-KW"/>
</dbReference>
<proteinExistence type="inferred from homology"/>
<dbReference type="InterPro" id="IPR037682">
    <property type="entry name" value="TonB_C"/>
</dbReference>
<evidence type="ECO:0000313" key="11">
    <source>
        <dbReference type="EMBL" id="EFW29506.1"/>
    </source>
</evidence>
<dbReference type="HOGENOM" id="CLU_1276873_0_0_9"/>
<keyword evidence="7" id="KW-0653">Protein transport</keyword>
<dbReference type="InterPro" id="IPR006260">
    <property type="entry name" value="TonB/TolA_C"/>
</dbReference>
<dbReference type="GO" id="GO:0055085">
    <property type="term" value="P:transmembrane transport"/>
    <property type="evidence" value="ECO:0007669"/>
    <property type="project" value="InterPro"/>
</dbReference>
<keyword evidence="8" id="KW-1133">Transmembrane helix</keyword>
<dbReference type="NCBIfam" id="TIGR01352">
    <property type="entry name" value="tonB_Cterm"/>
    <property type="match status" value="2"/>
</dbReference>
<comment type="caution">
    <text evidence="11">The sequence shown here is derived from an EMBL/GenBank/DDBJ whole genome shotgun (WGS) entry which is preliminary data.</text>
</comment>
<accession>E7N2U5</accession>
<keyword evidence="4" id="KW-1003">Cell membrane</keyword>
<evidence type="ECO:0000256" key="3">
    <source>
        <dbReference type="ARBA" id="ARBA00022448"/>
    </source>
</evidence>
<comment type="similarity">
    <text evidence="2">Belongs to the TonB family.</text>
</comment>
<feature type="domain" description="TonB C-terminal" evidence="10">
    <location>
        <begin position="18"/>
        <end position="115"/>
    </location>
</feature>
<dbReference type="InterPro" id="IPR051045">
    <property type="entry name" value="TonB-dependent_transducer"/>
</dbReference>
<evidence type="ECO:0000256" key="6">
    <source>
        <dbReference type="ARBA" id="ARBA00022692"/>
    </source>
</evidence>
<evidence type="ECO:0000256" key="2">
    <source>
        <dbReference type="ARBA" id="ARBA00006555"/>
    </source>
</evidence>
<dbReference type="AlphaFoldDB" id="E7N2U5"/>
<name>E7N2U5_9FIRM</name>
<dbReference type="PROSITE" id="PS52015">
    <property type="entry name" value="TONB_CTD"/>
    <property type="match status" value="1"/>
</dbReference>
<evidence type="ECO:0000256" key="5">
    <source>
        <dbReference type="ARBA" id="ARBA00022519"/>
    </source>
</evidence>
<keyword evidence="5" id="KW-0997">Cell inner membrane</keyword>
<dbReference type="Gene3D" id="3.30.1150.10">
    <property type="match status" value="2"/>
</dbReference>
<evidence type="ECO:0000256" key="9">
    <source>
        <dbReference type="ARBA" id="ARBA00023136"/>
    </source>
</evidence>
<dbReference type="SUPFAM" id="SSF74653">
    <property type="entry name" value="TolA/TonB C-terminal domain"/>
    <property type="match status" value="2"/>
</dbReference>
<dbReference type="Proteomes" id="UP000004633">
    <property type="component" value="Unassembled WGS sequence"/>
</dbReference>
<dbReference type="GO" id="GO:0098797">
    <property type="term" value="C:plasma membrane protein complex"/>
    <property type="evidence" value="ECO:0007669"/>
    <property type="project" value="TreeGrafter"/>
</dbReference>
<dbReference type="GO" id="GO:0031992">
    <property type="term" value="F:energy transducer activity"/>
    <property type="evidence" value="ECO:0007669"/>
    <property type="project" value="TreeGrafter"/>
</dbReference>
<gene>
    <name evidence="11" type="ORF">HMPREF9555_01316</name>
</gene>
<dbReference type="PANTHER" id="PTHR33446">
    <property type="entry name" value="PROTEIN TONB-RELATED"/>
    <property type="match status" value="1"/>
</dbReference>
<sequence>MVLTALLGMEALVPQADAAQAENRPKQPPQVIQRAPLYSLGIEGRVAVDMYVDAEGKVPSARIWRSSGYPLLDAYMLVYFHAGSVTFSPALDAAGQPVPCYVRQTFSFSKGEETQIKLAEAVKQVQPKIKKYPDVKTQTVISAKLDDKGKVQETKTLVSSGNEEYDTAAAELVQKKWKFSPAHDAEGKAVASGTACVIYFGYLPDPPEMQTGKKEG</sequence>
<organism evidence="11 12">
    <name type="scientific">Selenomonas artemidis F0399</name>
    <dbReference type="NCBI Taxonomy" id="749551"/>
    <lineage>
        <taxon>Bacteria</taxon>
        <taxon>Bacillati</taxon>
        <taxon>Bacillota</taxon>
        <taxon>Negativicutes</taxon>
        <taxon>Selenomonadales</taxon>
        <taxon>Selenomonadaceae</taxon>
        <taxon>Selenomonas</taxon>
    </lineage>
</organism>
<evidence type="ECO:0000256" key="7">
    <source>
        <dbReference type="ARBA" id="ARBA00022927"/>
    </source>
</evidence>
<reference evidence="11 12" key="1">
    <citation type="submission" date="2010-08" db="EMBL/GenBank/DDBJ databases">
        <authorList>
            <person name="Weinstock G."/>
            <person name="Sodergren E."/>
            <person name="Clifton S."/>
            <person name="Fulton L."/>
            <person name="Fulton B."/>
            <person name="Courtney L."/>
            <person name="Fronick C."/>
            <person name="Harrison M."/>
            <person name="Strong C."/>
            <person name="Farmer C."/>
            <person name="Delahaunty K."/>
            <person name="Markovic C."/>
            <person name="Hall O."/>
            <person name="Minx P."/>
            <person name="Tomlinson C."/>
            <person name="Mitreva M."/>
            <person name="Hou S."/>
            <person name="Chen J."/>
            <person name="Wollam A."/>
            <person name="Pepin K.H."/>
            <person name="Johnson M."/>
            <person name="Bhonagiri V."/>
            <person name="Zhang X."/>
            <person name="Suruliraj S."/>
            <person name="Warren W."/>
            <person name="Chinwalla A."/>
            <person name="Mardis E.R."/>
            <person name="Wilson R.K."/>
        </authorList>
    </citation>
    <scope>NUCLEOTIDE SEQUENCE [LARGE SCALE GENOMIC DNA]</scope>
    <source>
        <strain evidence="11 12">F0399</strain>
    </source>
</reference>
<keyword evidence="6" id="KW-0812">Transmembrane</keyword>
<dbReference type="EMBL" id="AECV01000023">
    <property type="protein sequence ID" value="EFW29506.1"/>
    <property type="molecule type" value="Genomic_DNA"/>
</dbReference>
<evidence type="ECO:0000313" key="12">
    <source>
        <dbReference type="Proteomes" id="UP000004633"/>
    </source>
</evidence>
<evidence type="ECO:0000256" key="4">
    <source>
        <dbReference type="ARBA" id="ARBA00022475"/>
    </source>
</evidence>
<keyword evidence="9" id="KW-0472">Membrane</keyword>
<dbReference type="Pfam" id="PF03544">
    <property type="entry name" value="TonB_C"/>
    <property type="match status" value="2"/>
</dbReference>
<keyword evidence="12" id="KW-1185">Reference proteome</keyword>
<keyword evidence="3" id="KW-0813">Transport</keyword>
<dbReference type="PANTHER" id="PTHR33446:SF2">
    <property type="entry name" value="PROTEIN TONB"/>
    <property type="match status" value="1"/>
</dbReference>
<protein>
    <submittedName>
        <fullName evidence="11">TonB family domain protein</fullName>
    </submittedName>
</protein>
<dbReference type="STRING" id="749551.HMPREF9555_01316"/>
<evidence type="ECO:0000256" key="1">
    <source>
        <dbReference type="ARBA" id="ARBA00004383"/>
    </source>
</evidence>
<comment type="subcellular location">
    <subcellularLocation>
        <location evidence="1">Cell inner membrane</location>
        <topology evidence="1">Single-pass membrane protein</topology>
        <orientation evidence="1">Periplasmic side</orientation>
    </subcellularLocation>
</comment>
<evidence type="ECO:0000256" key="8">
    <source>
        <dbReference type="ARBA" id="ARBA00022989"/>
    </source>
</evidence>